<keyword evidence="4" id="KW-1185">Reference proteome</keyword>
<dbReference type="RefSeq" id="XP_030890307.1">
    <property type="nucleotide sequence ID" value="XM_031034447.1"/>
</dbReference>
<feature type="coiled-coil region" evidence="3">
    <location>
        <begin position="1273"/>
        <end position="1303"/>
    </location>
</feature>
<organism evidence="4 5">
    <name type="scientific">Leptonychotes weddellii</name>
    <name type="common">Weddell seal</name>
    <name type="synonym">Otaria weddellii</name>
    <dbReference type="NCBI Taxonomy" id="9713"/>
    <lineage>
        <taxon>Eukaryota</taxon>
        <taxon>Metazoa</taxon>
        <taxon>Chordata</taxon>
        <taxon>Craniata</taxon>
        <taxon>Vertebrata</taxon>
        <taxon>Euteleostomi</taxon>
        <taxon>Mammalia</taxon>
        <taxon>Eutheria</taxon>
        <taxon>Laurasiatheria</taxon>
        <taxon>Carnivora</taxon>
        <taxon>Caniformia</taxon>
        <taxon>Pinnipedia</taxon>
        <taxon>Phocidae</taxon>
        <taxon>Monachinae</taxon>
        <taxon>Lobodontini</taxon>
        <taxon>Leptonychotes</taxon>
    </lineage>
</organism>
<keyword evidence="1" id="KW-0677">Repeat</keyword>
<dbReference type="KEGG" id="lww:102737701"/>
<keyword evidence="3" id="KW-0175">Coiled coil</keyword>
<protein>
    <submittedName>
        <fullName evidence="5">Dystrophin-like</fullName>
    </submittedName>
</protein>
<dbReference type="Pfam" id="PF00435">
    <property type="entry name" value="Spectrin"/>
    <property type="match status" value="10"/>
</dbReference>
<dbReference type="FunFam" id="1.20.58.60:FF:000274">
    <property type="entry name" value="dystrophin isoform X2"/>
    <property type="match status" value="1"/>
</dbReference>
<dbReference type="FunFam" id="1.20.58.60:FF:000146">
    <property type="entry name" value="dystrophin isoform X2"/>
    <property type="match status" value="1"/>
</dbReference>
<evidence type="ECO:0000313" key="4">
    <source>
        <dbReference type="Proteomes" id="UP000245341"/>
    </source>
</evidence>
<proteinExistence type="predicted"/>
<feature type="coiled-coil region" evidence="3">
    <location>
        <begin position="67"/>
        <end position="94"/>
    </location>
</feature>
<dbReference type="FunFam" id="1.20.58.60:FF:000239">
    <property type="entry name" value="dystrophin isoform X2"/>
    <property type="match status" value="1"/>
</dbReference>
<dbReference type="InterPro" id="IPR002017">
    <property type="entry name" value="Spectrin_repeat"/>
</dbReference>
<dbReference type="SUPFAM" id="SSF46966">
    <property type="entry name" value="Spectrin repeat"/>
    <property type="match status" value="9"/>
</dbReference>
<dbReference type="InterPro" id="IPR018159">
    <property type="entry name" value="Spectrin/alpha-actinin"/>
</dbReference>
<name>A0A7F8RA68_LEPWE</name>
<dbReference type="OrthoDB" id="10057795at2759"/>
<dbReference type="GO" id="GO:0003779">
    <property type="term" value="F:actin binding"/>
    <property type="evidence" value="ECO:0007669"/>
    <property type="project" value="UniProtKB-KW"/>
</dbReference>
<dbReference type="SMART" id="SM00150">
    <property type="entry name" value="SPEC"/>
    <property type="match status" value="11"/>
</dbReference>
<keyword evidence="2" id="KW-0009">Actin-binding</keyword>
<sequence length="1597" mass="185956">MVKFRVSDIVGDYTRAWISKVWFNGSYRQEFYVWLDVDITELHSWITRSEAVLQSPEFAIYRKEGNFSDLKEKVNAIEREKAEKFRKLQDASRSAQALVEQMVNEGVNADSIKQTSEQLNSRWIEFCQLLSERLNWLEYQNNIITFYNQLQQLEQMTTTAENWLKTQPTTTSEPTTIKSQLKICKDEVHRLSALQPQIERLKIQSIALKEKGQGPIFLDADFVAFTNHFNQVFADVQAREKELQTIFDTLPPMRYQETMSTILTWIQQSETKLSIPQVTVTEYDIMEERLGELQALQSSLQEQQSGLNYLSTTVKEMSKKAPLSDISRKYQSEFEEIEGRWKKLYSQLVELCQKLEEQMAKLRKIQNHIKTLKKWMAEVDVFLKEEWPALGDSEILKRQLKQCRLLVNDIQTIQPSLNSVSEGVQKLKTEAEPEFAGRLETELRELNTQWDYVCRQEVWACWHELLSYLEKANKWLNEVEFKLKTMENIPGGAEEISKVLDSLENLMQHSEDNPNQIRILAQTLTDGGVMDELINEELETFNSRWRELHEEAVRRQKLLEQSIQSAQEIEKSLHLIQESLSSIDKQLAAYIADKVDAAQMPQEAQKIQSDLTSHEISLEEMKKHNQGKETAQRVLSQIDVAQKKLQDVSMKFRLFQKPANFEQRLQESKMILDEVKMHLPALEMKSVEQEVVQSQLNHCVNLYKSLSEVKSEVEMVIKTGRQIVQKKQTENPKELDERVTALKLHYNELGAKATQKEIEKQKVHLKSVTELGEALKTVLGKKETLVEDKLSLLNSNWIAVTSRAEEWLNLLLEYRKHMENFDQNVDYITNWIIQAEALLDESEKKKPQQKEDILKRLKAEMNDMRPKVDSTRDQAANLMANRGNHCRKVVEPKISELNHRFAAISHRIKTGKASIPLKELEQFNSDIQKLLEPLEAEIQQGVNLKEEDFNKDMSEDNEGTVKELLQRGDNLQQRITDERKREEIKIKQQLLQTKHNALKDLRSQRRKKALEISHQWYQYKRQADDLLKCLDDIEKKLASLPEPRDERKIKEIDRELQKKKEELNVVRRQAEGLSEDGAAMAVEPTQIQLSKRWREIESKFAQFRRLNFAQIHTVHEESVMVMTEDMPLEISYVPSTYLTEITHVSQALSEVEQLLNAPDLCAKDFEDLFKQEESLKFFASRRFDRSVEKWRRFHYDMKILNQWLTEAEQFLKKTQIPENWEHAKYKWYLKELQDGIGQRQTVVKVLNATGEEVIQQSSKTDASILQEKLGSLNLRWQEVCKQLVERKKRLEEQKNILSEFQRDVDEFVLWLEEVDNVASIPLEPGNEQQLKEKLEQVKLLAEELPLRQGILKQLNETGGTVLVSAPISPEEQDKLENKLKQTNLQWIKVSRDLPEKQGEIEAHIKDLGQLEEQLNHLLLWLSPIRNQLEIYNKPNQTEPFDIKEIEVAVQAKQPDVEGILSKGQHLYKEKPATQPVKRKLEDLSSDWKAVTHLLQELRAKQPGPAPGLSTVGARKYARSHAVWRQSFQKHNSEVISGYKGKSAAVMKIGISFSVIYYAKCLRAGSLEMDSDSECGMTRVYWGVFSRATSMTKKGTRE</sequence>
<dbReference type="Proteomes" id="UP000245341">
    <property type="component" value="Unplaced"/>
</dbReference>
<feature type="coiled-coil region" evidence="3">
    <location>
        <begin position="1049"/>
        <end position="1076"/>
    </location>
</feature>
<dbReference type="CDD" id="cd00176">
    <property type="entry name" value="SPEC"/>
    <property type="match status" value="5"/>
</dbReference>
<evidence type="ECO:0000256" key="3">
    <source>
        <dbReference type="SAM" id="Coils"/>
    </source>
</evidence>
<dbReference type="PANTHER" id="PTHR11915">
    <property type="entry name" value="SPECTRIN/FILAMIN RELATED CYTOSKELETAL PROTEIN"/>
    <property type="match status" value="1"/>
</dbReference>
<reference evidence="5" key="1">
    <citation type="submission" date="2025-08" db="UniProtKB">
        <authorList>
            <consortium name="RefSeq"/>
        </authorList>
    </citation>
    <scope>IDENTIFICATION</scope>
    <source>
        <tissue evidence="5">Liver</tissue>
    </source>
</reference>
<gene>
    <name evidence="5" type="primary">LOC102737701</name>
</gene>
<evidence type="ECO:0000313" key="5">
    <source>
        <dbReference type="RefSeq" id="XP_030890307.1"/>
    </source>
</evidence>
<dbReference type="Gene3D" id="1.20.58.60">
    <property type="match status" value="8"/>
</dbReference>
<dbReference type="GeneID" id="102737701"/>
<evidence type="ECO:0000256" key="2">
    <source>
        <dbReference type="ARBA" id="ARBA00023203"/>
    </source>
</evidence>
<accession>A0A7F8RA68</accession>
<evidence type="ECO:0000256" key="1">
    <source>
        <dbReference type="ARBA" id="ARBA00022737"/>
    </source>
</evidence>
<dbReference type="FunFam" id="1.20.58.60:FF:000207">
    <property type="entry name" value="Dystrophin"/>
    <property type="match status" value="1"/>
</dbReference>